<keyword evidence="1" id="KW-1185">Reference proteome</keyword>
<evidence type="ECO:0000313" key="2">
    <source>
        <dbReference type="WBParaSite" id="Pan_g4002.t1"/>
    </source>
</evidence>
<sequence length="88" mass="9639">MVHRPGTLRHWKYSRVSSGARMCSCACSSVAAPLLMPPGAFVTGDGLTARIDEPTLQAIRLRCTAPYDAEAAAKVQPELRVSPHRRHR</sequence>
<accession>A0A7E4VXH0</accession>
<dbReference type="Proteomes" id="UP000492821">
    <property type="component" value="Unassembled WGS sequence"/>
</dbReference>
<organism evidence="1 2">
    <name type="scientific">Panagrellus redivivus</name>
    <name type="common">Microworm</name>
    <dbReference type="NCBI Taxonomy" id="6233"/>
    <lineage>
        <taxon>Eukaryota</taxon>
        <taxon>Metazoa</taxon>
        <taxon>Ecdysozoa</taxon>
        <taxon>Nematoda</taxon>
        <taxon>Chromadorea</taxon>
        <taxon>Rhabditida</taxon>
        <taxon>Tylenchina</taxon>
        <taxon>Panagrolaimomorpha</taxon>
        <taxon>Panagrolaimoidea</taxon>
        <taxon>Panagrolaimidae</taxon>
        <taxon>Panagrellus</taxon>
    </lineage>
</organism>
<name>A0A7E4VXH0_PANRE</name>
<reference evidence="2" key="2">
    <citation type="submission" date="2020-10" db="UniProtKB">
        <authorList>
            <consortium name="WormBaseParasite"/>
        </authorList>
    </citation>
    <scope>IDENTIFICATION</scope>
</reference>
<dbReference type="AlphaFoldDB" id="A0A7E4VXH0"/>
<proteinExistence type="predicted"/>
<evidence type="ECO:0000313" key="1">
    <source>
        <dbReference type="Proteomes" id="UP000492821"/>
    </source>
</evidence>
<dbReference type="WBParaSite" id="Pan_g4002.t1">
    <property type="protein sequence ID" value="Pan_g4002.t1"/>
    <property type="gene ID" value="Pan_g4002"/>
</dbReference>
<reference evidence="1" key="1">
    <citation type="journal article" date="2013" name="Genetics">
        <title>The draft genome and transcriptome of Panagrellus redivivus are shaped by the harsh demands of a free-living lifestyle.</title>
        <authorList>
            <person name="Srinivasan J."/>
            <person name="Dillman A.R."/>
            <person name="Macchietto M.G."/>
            <person name="Heikkinen L."/>
            <person name="Lakso M."/>
            <person name="Fracchia K.M."/>
            <person name="Antoshechkin I."/>
            <person name="Mortazavi A."/>
            <person name="Wong G."/>
            <person name="Sternberg P.W."/>
        </authorList>
    </citation>
    <scope>NUCLEOTIDE SEQUENCE [LARGE SCALE GENOMIC DNA]</scope>
    <source>
        <strain evidence="1">MT8872</strain>
    </source>
</reference>
<protein>
    <submittedName>
        <fullName evidence="2">Ald_Xan_dh_C2 domain-containing protein</fullName>
    </submittedName>
</protein>